<evidence type="ECO:0000256" key="8">
    <source>
        <dbReference type="ARBA" id="ARBA00022723"/>
    </source>
</evidence>
<reference evidence="16 17" key="1">
    <citation type="submission" date="2021-11" db="EMBL/GenBank/DDBJ databases">
        <title>Black yeast isolated from Biological Soil Crust.</title>
        <authorList>
            <person name="Kurbessoian T."/>
        </authorList>
    </citation>
    <scope>NUCLEOTIDE SEQUENCE [LARGE SCALE GENOMIC DNA]</scope>
    <source>
        <strain evidence="16 17">CCFEE 5522</strain>
    </source>
</reference>
<evidence type="ECO:0000256" key="14">
    <source>
        <dbReference type="ARBA" id="ARBA00023242"/>
    </source>
</evidence>
<keyword evidence="14" id="KW-0539">Nucleus</keyword>
<comment type="catalytic activity">
    <reaction evidence="1">
        <text>Exonucleolytic cleavage of poly(A) to 5'-AMP.</text>
        <dbReference type="EC" id="3.1.13.4"/>
    </reaction>
</comment>
<feature type="region of interest" description="Disordered" evidence="15">
    <location>
        <begin position="448"/>
        <end position="516"/>
    </location>
</feature>
<evidence type="ECO:0000256" key="6">
    <source>
        <dbReference type="ARBA" id="ARBA00022490"/>
    </source>
</evidence>
<evidence type="ECO:0000256" key="2">
    <source>
        <dbReference type="ARBA" id="ARBA00004123"/>
    </source>
</evidence>
<dbReference type="InterPro" id="IPR006941">
    <property type="entry name" value="RNase_CAF1"/>
</dbReference>
<keyword evidence="11" id="KW-0694">RNA-binding</keyword>
<dbReference type="AlphaFoldDB" id="A0AAV9JCY4"/>
<dbReference type="SUPFAM" id="SSF53098">
    <property type="entry name" value="Ribonuclease H-like"/>
    <property type="match status" value="1"/>
</dbReference>
<evidence type="ECO:0000256" key="5">
    <source>
        <dbReference type="ARBA" id="ARBA00012161"/>
    </source>
</evidence>
<dbReference type="GO" id="GO:0004535">
    <property type="term" value="F:poly(A)-specific ribonuclease activity"/>
    <property type="evidence" value="ECO:0007669"/>
    <property type="project" value="UniProtKB-EC"/>
</dbReference>
<dbReference type="InterPro" id="IPR036397">
    <property type="entry name" value="RNaseH_sf"/>
</dbReference>
<comment type="caution">
    <text evidence="16">The sequence shown here is derived from an EMBL/GenBank/DDBJ whole genome shotgun (WGS) entry which is preliminary data.</text>
</comment>
<feature type="compositionally biased region" description="Gly residues" evidence="15">
    <location>
        <begin position="456"/>
        <end position="472"/>
    </location>
</feature>
<evidence type="ECO:0000256" key="7">
    <source>
        <dbReference type="ARBA" id="ARBA00022722"/>
    </source>
</evidence>
<feature type="compositionally biased region" description="Polar residues" evidence="15">
    <location>
        <begin position="474"/>
        <end position="495"/>
    </location>
</feature>
<keyword evidence="17" id="KW-1185">Reference proteome</keyword>
<dbReference type="GO" id="GO:0030014">
    <property type="term" value="C:CCR4-NOT complex"/>
    <property type="evidence" value="ECO:0007669"/>
    <property type="project" value="InterPro"/>
</dbReference>
<keyword evidence="6" id="KW-0963">Cytoplasm</keyword>
<evidence type="ECO:0000256" key="9">
    <source>
        <dbReference type="ARBA" id="ARBA00022801"/>
    </source>
</evidence>
<evidence type="ECO:0000313" key="16">
    <source>
        <dbReference type="EMBL" id="KAK4543096.1"/>
    </source>
</evidence>
<evidence type="ECO:0000256" key="11">
    <source>
        <dbReference type="ARBA" id="ARBA00022884"/>
    </source>
</evidence>
<dbReference type="Pfam" id="PF04857">
    <property type="entry name" value="CAF1"/>
    <property type="match status" value="2"/>
</dbReference>
<keyword evidence="12" id="KW-0805">Transcription regulation</keyword>
<evidence type="ECO:0000256" key="3">
    <source>
        <dbReference type="ARBA" id="ARBA00004496"/>
    </source>
</evidence>
<dbReference type="InterPro" id="IPR039637">
    <property type="entry name" value="CNOT7/CNOT8/Pop2"/>
</dbReference>
<dbReference type="EC" id="3.1.13.4" evidence="5"/>
<keyword evidence="13" id="KW-0804">Transcription</keyword>
<evidence type="ECO:0000256" key="13">
    <source>
        <dbReference type="ARBA" id="ARBA00023163"/>
    </source>
</evidence>
<dbReference type="GO" id="GO:0005634">
    <property type="term" value="C:nucleus"/>
    <property type="evidence" value="ECO:0007669"/>
    <property type="project" value="UniProtKB-SubCell"/>
</dbReference>
<keyword evidence="8" id="KW-0479">Metal-binding</keyword>
<comment type="subcellular location">
    <subcellularLocation>
        <location evidence="3">Cytoplasm</location>
    </subcellularLocation>
    <subcellularLocation>
        <location evidence="2">Nucleus</location>
    </subcellularLocation>
</comment>
<proteinExistence type="inferred from homology"/>
<dbReference type="Proteomes" id="UP001324427">
    <property type="component" value="Unassembled WGS sequence"/>
</dbReference>
<evidence type="ECO:0000256" key="1">
    <source>
        <dbReference type="ARBA" id="ARBA00001663"/>
    </source>
</evidence>
<name>A0AAV9JCY4_9PEZI</name>
<comment type="similarity">
    <text evidence="4">Belongs to the CAF1 family.</text>
</comment>
<dbReference type="GO" id="GO:0046872">
    <property type="term" value="F:metal ion binding"/>
    <property type="evidence" value="ECO:0007669"/>
    <property type="project" value="UniProtKB-KW"/>
</dbReference>
<dbReference type="EMBL" id="JAVFHQ010000035">
    <property type="protein sequence ID" value="KAK4543096.1"/>
    <property type="molecule type" value="Genomic_DNA"/>
</dbReference>
<dbReference type="Gene3D" id="3.30.420.10">
    <property type="entry name" value="Ribonuclease H-like superfamily/Ribonuclease H"/>
    <property type="match status" value="1"/>
</dbReference>
<evidence type="ECO:0000256" key="4">
    <source>
        <dbReference type="ARBA" id="ARBA00008372"/>
    </source>
</evidence>
<accession>A0AAV9JCY4</accession>
<keyword evidence="10" id="KW-0269">Exonuclease</keyword>
<evidence type="ECO:0000256" key="15">
    <source>
        <dbReference type="SAM" id="MobiDB-lite"/>
    </source>
</evidence>
<dbReference type="InterPro" id="IPR012337">
    <property type="entry name" value="RNaseH-like_sf"/>
</dbReference>
<sequence length="525" mass="56263">MPPAVTSRMHPSHMSNPFQHLNAPHAIAQSHYPAQSANMPTTFNSQPGFAQSSALNGGISPFNPSSAYGGSAFSTGAGASSTFNGGVLGGQGQGLASVAAQQGFARGAAMQEHTHQEAAAASMGLKSGAVGRIREVWRQNLDQEMAVLRQLIIKYPYVSMDAEFPGIVARPIGNFAGSKAEYHYQTLRCNVDILKPIQVGITLWTPEGELPPQQPDQALLSDLNRRKIPYPNNLMYLPCTWVFNFHFNLDEDMFAESSIELLRQSGVEFQKHQEMGISLEAFGSLLTTSGLAFSQDVNWLSFHSGYDFGYLIKLLTDNALPVDQAEFFSLVSTFFPKLWDIKFLLRHAQRMRTQGRLGTDGQRIIDSLGTKSGLQDLAEELGCQRIGAAHTGGSDAWLTGSVFWAMRSKIFGGSLEEELADQIYGLHGVAAPASQQYREEFFAAQGTPQQQTNGMAGAGGGGSSSGLQGGAQGYTPNNHPSTPTSAHAGLNSQTPGPAHYGHNMGQQGSLGQQGGFGHFAYGGGK</sequence>
<dbReference type="GO" id="GO:0005737">
    <property type="term" value="C:cytoplasm"/>
    <property type="evidence" value="ECO:0007669"/>
    <property type="project" value="UniProtKB-SubCell"/>
</dbReference>
<evidence type="ECO:0000256" key="10">
    <source>
        <dbReference type="ARBA" id="ARBA00022839"/>
    </source>
</evidence>
<organism evidence="16 17">
    <name type="scientific">Oleoguttula mirabilis</name>
    <dbReference type="NCBI Taxonomy" id="1507867"/>
    <lineage>
        <taxon>Eukaryota</taxon>
        <taxon>Fungi</taxon>
        <taxon>Dikarya</taxon>
        <taxon>Ascomycota</taxon>
        <taxon>Pezizomycotina</taxon>
        <taxon>Dothideomycetes</taxon>
        <taxon>Dothideomycetidae</taxon>
        <taxon>Mycosphaerellales</taxon>
        <taxon>Teratosphaeriaceae</taxon>
        <taxon>Oleoguttula</taxon>
    </lineage>
</organism>
<protein>
    <recommendedName>
        <fullName evidence="5">poly(A)-specific ribonuclease</fullName>
        <ecNumber evidence="5">3.1.13.4</ecNumber>
    </recommendedName>
</protein>
<keyword evidence="7" id="KW-0540">Nuclease</keyword>
<dbReference type="GO" id="GO:0003723">
    <property type="term" value="F:RNA binding"/>
    <property type="evidence" value="ECO:0007669"/>
    <property type="project" value="UniProtKB-KW"/>
</dbReference>
<dbReference type="PANTHER" id="PTHR10797">
    <property type="entry name" value="CCR4-NOT TRANSCRIPTION COMPLEX SUBUNIT"/>
    <property type="match status" value="1"/>
</dbReference>
<keyword evidence="9" id="KW-0378">Hydrolase</keyword>
<evidence type="ECO:0000256" key="12">
    <source>
        <dbReference type="ARBA" id="ARBA00023015"/>
    </source>
</evidence>
<gene>
    <name evidence="16" type="ORF">LTR36_005873</name>
</gene>
<evidence type="ECO:0000313" key="17">
    <source>
        <dbReference type="Proteomes" id="UP001324427"/>
    </source>
</evidence>